<proteinExistence type="inferred from homology"/>
<dbReference type="GO" id="GO:0006887">
    <property type="term" value="P:exocytosis"/>
    <property type="evidence" value="ECO:0007669"/>
    <property type="project" value="TreeGrafter"/>
</dbReference>
<dbReference type="RefSeq" id="XP_019012203.2">
    <property type="nucleotide sequence ID" value="XM_019154800.2"/>
</dbReference>
<dbReference type="Proteomes" id="UP000094020">
    <property type="component" value="Chromosome 3"/>
</dbReference>
<accession>A0AAJ8L229</accession>
<evidence type="ECO:0000256" key="1">
    <source>
        <dbReference type="ARBA" id="ARBA00004211"/>
    </source>
</evidence>
<evidence type="ECO:0000256" key="4">
    <source>
        <dbReference type="ARBA" id="ARBA00022989"/>
    </source>
</evidence>
<dbReference type="KEGG" id="kpin:30171415"/>
<gene>
    <name evidence="11" type="ORF">I206_102693</name>
</gene>
<evidence type="ECO:0000256" key="8">
    <source>
        <dbReference type="SAM" id="MobiDB-lite"/>
    </source>
</evidence>
<dbReference type="EMBL" id="CP144521">
    <property type="protein sequence ID" value="WWC68759.1"/>
    <property type="molecule type" value="Genomic_DNA"/>
</dbReference>
<evidence type="ECO:0000259" key="10">
    <source>
        <dbReference type="PROSITE" id="PS50192"/>
    </source>
</evidence>
<feature type="region of interest" description="Disordered" evidence="8">
    <location>
        <begin position="1"/>
        <end position="54"/>
    </location>
</feature>
<protein>
    <recommendedName>
        <fullName evidence="10">t-SNARE coiled-coil homology domain-containing protein</fullName>
    </recommendedName>
</protein>
<dbReference type="GO" id="GO:0005886">
    <property type="term" value="C:plasma membrane"/>
    <property type="evidence" value="ECO:0007669"/>
    <property type="project" value="TreeGrafter"/>
</dbReference>
<dbReference type="GO" id="GO:0012505">
    <property type="term" value="C:endomembrane system"/>
    <property type="evidence" value="ECO:0007669"/>
    <property type="project" value="TreeGrafter"/>
</dbReference>
<dbReference type="SMART" id="SM00397">
    <property type="entry name" value="t_SNARE"/>
    <property type="match status" value="1"/>
</dbReference>
<dbReference type="FunFam" id="1.20.58.70:FF:000008">
    <property type="entry name" value="Syntaxin family protein"/>
    <property type="match status" value="1"/>
</dbReference>
<dbReference type="SMART" id="SM00503">
    <property type="entry name" value="SynN"/>
    <property type="match status" value="1"/>
</dbReference>
<dbReference type="GO" id="GO:0005484">
    <property type="term" value="F:SNAP receptor activity"/>
    <property type="evidence" value="ECO:0007669"/>
    <property type="project" value="TreeGrafter"/>
</dbReference>
<evidence type="ECO:0000256" key="2">
    <source>
        <dbReference type="ARBA" id="ARBA00009063"/>
    </source>
</evidence>
<dbReference type="Gene3D" id="1.20.58.70">
    <property type="match status" value="1"/>
</dbReference>
<dbReference type="PROSITE" id="PS50192">
    <property type="entry name" value="T_SNARE"/>
    <property type="match status" value="1"/>
</dbReference>
<dbReference type="AlphaFoldDB" id="A0AAJ8L229"/>
<evidence type="ECO:0000313" key="12">
    <source>
        <dbReference type="Proteomes" id="UP000094020"/>
    </source>
</evidence>
<dbReference type="GO" id="GO:0006906">
    <property type="term" value="P:vesicle fusion"/>
    <property type="evidence" value="ECO:0007669"/>
    <property type="project" value="TreeGrafter"/>
</dbReference>
<dbReference type="InterPro" id="IPR010989">
    <property type="entry name" value="SNARE"/>
</dbReference>
<keyword evidence="4 9" id="KW-1133">Transmembrane helix</keyword>
<sequence length="359" mass="39869">MARDRLGNVNRQYGDQSNPQPTYPPTNGVIAPSRAPNPYAQQGNNSLPGAQPGQYAQYGQQAGAQAGNPYNNAYGQQAGAQAGNPYNNAYGQQEQYAGGGVGGAGVGGADFWAELSTTNSLLGQLQDQIGQVRQAHQASLTSTDPNARSYASELNEAARDKREEAKIQIKKLYKLAKGDKAQKTQAERVKAQFQSLLQEHQVIEKEFRKKVKDRAERQYRIVKPDATEEEVRQVTESDNPQIFSQALLSSNRYGDARNAYREVQERHAEIQKIEKTLVELAQMFNEMSMLVEQQDETIVNVETQAQGVDTDIKAGYDQTSKAVDHARKARRKKWICFWICVLIIAILALVLGIYFGTKK</sequence>
<reference evidence="11" key="2">
    <citation type="submission" date="2024-02" db="EMBL/GenBank/DDBJ databases">
        <title>Comparative genomics of Cryptococcus and Kwoniella reveals pathogenesis evolution and contrasting modes of karyotype evolution via chromosome fusion or intercentromeric recombination.</title>
        <authorList>
            <person name="Coelho M.A."/>
            <person name="David-Palma M."/>
            <person name="Shea T."/>
            <person name="Bowers K."/>
            <person name="McGinley-Smith S."/>
            <person name="Mohammad A.W."/>
            <person name="Gnirke A."/>
            <person name="Yurkov A.M."/>
            <person name="Nowrousian M."/>
            <person name="Sun S."/>
            <person name="Cuomo C.A."/>
            <person name="Heitman J."/>
        </authorList>
    </citation>
    <scope>NUCLEOTIDE SEQUENCE</scope>
    <source>
        <strain evidence="11">CBS 10737</strain>
    </source>
</reference>
<feature type="coiled-coil region" evidence="7">
    <location>
        <begin position="155"/>
        <end position="206"/>
    </location>
</feature>
<evidence type="ECO:0000256" key="9">
    <source>
        <dbReference type="SAM" id="Phobius"/>
    </source>
</evidence>
<dbReference type="InterPro" id="IPR000727">
    <property type="entry name" value="T_SNARE_dom"/>
</dbReference>
<evidence type="ECO:0000256" key="7">
    <source>
        <dbReference type="SAM" id="Coils"/>
    </source>
</evidence>
<dbReference type="PANTHER" id="PTHR19957:SF307">
    <property type="entry name" value="PROTEIN SSO1-RELATED"/>
    <property type="match status" value="1"/>
</dbReference>
<organism evidence="11 12">
    <name type="scientific">Kwoniella pini CBS 10737</name>
    <dbReference type="NCBI Taxonomy" id="1296096"/>
    <lineage>
        <taxon>Eukaryota</taxon>
        <taxon>Fungi</taxon>
        <taxon>Dikarya</taxon>
        <taxon>Basidiomycota</taxon>
        <taxon>Agaricomycotina</taxon>
        <taxon>Tremellomycetes</taxon>
        <taxon>Tremellales</taxon>
        <taxon>Cryptococcaceae</taxon>
        <taxon>Kwoniella</taxon>
    </lineage>
</organism>
<evidence type="ECO:0000256" key="3">
    <source>
        <dbReference type="ARBA" id="ARBA00022692"/>
    </source>
</evidence>
<feature type="transmembrane region" description="Helical" evidence="9">
    <location>
        <begin position="335"/>
        <end position="356"/>
    </location>
</feature>
<dbReference type="InterPro" id="IPR006011">
    <property type="entry name" value="Syntaxin_N"/>
</dbReference>
<name>A0AAJ8L229_9TREE</name>
<comment type="subcellular location">
    <subcellularLocation>
        <location evidence="1">Membrane</location>
        <topology evidence="1">Single-pass type IV membrane protein</topology>
    </subcellularLocation>
</comment>
<comment type="similarity">
    <text evidence="2">Belongs to the syntaxin family.</text>
</comment>
<dbReference type="CDD" id="cd15849">
    <property type="entry name" value="SNARE_Sso1"/>
    <property type="match status" value="1"/>
</dbReference>
<dbReference type="InterPro" id="IPR045242">
    <property type="entry name" value="Syntaxin"/>
</dbReference>
<keyword evidence="12" id="KW-1185">Reference proteome</keyword>
<keyword evidence="3 9" id="KW-0812">Transmembrane</keyword>
<dbReference type="Pfam" id="PF00804">
    <property type="entry name" value="Syntaxin"/>
    <property type="match status" value="1"/>
</dbReference>
<evidence type="ECO:0000256" key="6">
    <source>
        <dbReference type="ARBA" id="ARBA00023136"/>
    </source>
</evidence>
<reference evidence="11" key="1">
    <citation type="submission" date="2013-07" db="EMBL/GenBank/DDBJ databases">
        <authorList>
            <consortium name="The Broad Institute Genome Sequencing Platform"/>
            <person name="Cuomo C."/>
            <person name="Litvintseva A."/>
            <person name="Chen Y."/>
            <person name="Heitman J."/>
            <person name="Sun S."/>
            <person name="Springer D."/>
            <person name="Dromer F."/>
            <person name="Young S.K."/>
            <person name="Zeng Q."/>
            <person name="Gargeya S."/>
            <person name="Fitzgerald M."/>
            <person name="Abouelleil A."/>
            <person name="Alvarado L."/>
            <person name="Berlin A.M."/>
            <person name="Chapman S.B."/>
            <person name="Dewar J."/>
            <person name="Goldberg J."/>
            <person name="Griggs A."/>
            <person name="Gujja S."/>
            <person name="Hansen M."/>
            <person name="Howarth C."/>
            <person name="Imamovic A."/>
            <person name="Larimer J."/>
            <person name="McCowan C."/>
            <person name="Murphy C."/>
            <person name="Pearson M."/>
            <person name="Priest M."/>
            <person name="Roberts A."/>
            <person name="Saif S."/>
            <person name="Shea T."/>
            <person name="Sykes S."/>
            <person name="Wortman J."/>
            <person name="Nusbaum C."/>
            <person name="Birren B."/>
        </authorList>
    </citation>
    <scope>NUCLEOTIDE SEQUENCE</scope>
    <source>
        <strain evidence="11">CBS 10737</strain>
    </source>
</reference>
<dbReference type="GO" id="GO:0048278">
    <property type="term" value="P:vesicle docking"/>
    <property type="evidence" value="ECO:0007669"/>
    <property type="project" value="TreeGrafter"/>
</dbReference>
<keyword evidence="5 7" id="KW-0175">Coiled coil</keyword>
<feature type="compositionally biased region" description="Polar residues" evidence="8">
    <location>
        <begin position="9"/>
        <end position="20"/>
    </location>
</feature>
<evidence type="ECO:0000313" key="11">
    <source>
        <dbReference type="EMBL" id="WWC68759.1"/>
    </source>
</evidence>
<evidence type="ECO:0000256" key="5">
    <source>
        <dbReference type="ARBA" id="ARBA00023054"/>
    </source>
</evidence>
<dbReference type="GO" id="GO:0000149">
    <property type="term" value="F:SNARE binding"/>
    <property type="evidence" value="ECO:0007669"/>
    <property type="project" value="TreeGrafter"/>
</dbReference>
<dbReference type="SUPFAM" id="SSF47661">
    <property type="entry name" value="t-snare proteins"/>
    <property type="match status" value="1"/>
</dbReference>
<dbReference type="GO" id="GO:0031201">
    <property type="term" value="C:SNARE complex"/>
    <property type="evidence" value="ECO:0007669"/>
    <property type="project" value="TreeGrafter"/>
</dbReference>
<dbReference type="PANTHER" id="PTHR19957">
    <property type="entry name" value="SYNTAXIN"/>
    <property type="match status" value="1"/>
</dbReference>
<keyword evidence="6 9" id="KW-0472">Membrane</keyword>
<feature type="domain" description="T-SNARE coiled-coil homology" evidence="10">
    <location>
        <begin position="260"/>
        <end position="322"/>
    </location>
</feature>
<dbReference type="GO" id="GO:0006886">
    <property type="term" value="P:intracellular protein transport"/>
    <property type="evidence" value="ECO:0007669"/>
    <property type="project" value="TreeGrafter"/>
</dbReference>
<dbReference type="GeneID" id="30171415"/>
<dbReference type="Pfam" id="PF05739">
    <property type="entry name" value="SNARE"/>
    <property type="match status" value="1"/>
</dbReference>